<proteinExistence type="predicted"/>
<dbReference type="AlphaFoldDB" id="A0A7J8RLY5"/>
<name>A0A7J8RLY5_GOSDV</name>
<reference evidence="1 2" key="1">
    <citation type="journal article" date="2019" name="Genome Biol. Evol.">
        <title>Insights into the evolution of the New World diploid cottons (Gossypium, subgenus Houzingenia) based on genome sequencing.</title>
        <authorList>
            <person name="Grover C.E."/>
            <person name="Arick M.A. 2nd"/>
            <person name="Thrash A."/>
            <person name="Conover J.L."/>
            <person name="Sanders W.S."/>
            <person name="Peterson D.G."/>
            <person name="Frelichowski J.E."/>
            <person name="Scheffler J.A."/>
            <person name="Scheffler B.E."/>
            <person name="Wendel J.F."/>
        </authorList>
    </citation>
    <scope>NUCLEOTIDE SEQUENCE [LARGE SCALE GENOMIC DNA]</scope>
    <source>
        <strain evidence="1">27</strain>
        <tissue evidence="1">Leaf</tissue>
    </source>
</reference>
<evidence type="ECO:0000313" key="2">
    <source>
        <dbReference type="Proteomes" id="UP000593561"/>
    </source>
</evidence>
<dbReference type="Proteomes" id="UP000593561">
    <property type="component" value="Unassembled WGS sequence"/>
</dbReference>
<keyword evidence="2" id="KW-1185">Reference proteome</keyword>
<feature type="non-terminal residue" evidence="1">
    <location>
        <position position="1"/>
    </location>
</feature>
<protein>
    <submittedName>
        <fullName evidence="1">Uncharacterized protein</fullName>
    </submittedName>
</protein>
<organism evidence="1 2">
    <name type="scientific">Gossypium davidsonii</name>
    <name type="common">Davidson's cotton</name>
    <name type="synonym">Gossypium klotzschianum subsp. davidsonii</name>
    <dbReference type="NCBI Taxonomy" id="34287"/>
    <lineage>
        <taxon>Eukaryota</taxon>
        <taxon>Viridiplantae</taxon>
        <taxon>Streptophyta</taxon>
        <taxon>Embryophyta</taxon>
        <taxon>Tracheophyta</taxon>
        <taxon>Spermatophyta</taxon>
        <taxon>Magnoliopsida</taxon>
        <taxon>eudicotyledons</taxon>
        <taxon>Gunneridae</taxon>
        <taxon>Pentapetalae</taxon>
        <taxon>rosids</taxon>
        <taxon>malvids</taxon>
        <taxon>Malvales</taxon>
        <taxon>Malvaceae</taxon>
        <taxon>Malvoideae</taxon>
        <taxon>Gossypium</taxon>
    </lineage>
</organism>
<accession>A0A7J8RLY5</accession>
<gene>
    <name evidence="1" type="ORF">Godav_015027</name>
</gene>
<evidence type="ECO:0000313" key="1">
    <source>
        <dbReference type="EMBL" id="MBA0614781.1"/>
    </source>
</evidence>
<dbReference type="EMBL" id="JABFAC010000006">
    <property type="protein sequence ID" value="MBA0614781.1"/>
    <property type="molecule type" value="Genomic_DNA"/>
</dbReference>
<sequence>LKPCPAAIHCTYRLLKDQSKAYTHSAVPHAYGSTKASNSYS</sequence>
<comment type="caution">
    <text evidence="1">The sequence shown here is derived from an EMBL/GenBank/DDBJ whole genome shotgun (WGS) entry which is preliminary data.</text>
</comment>